<reference evidence="4" key="1">
    <citation type="submission" date="2025-08" db="UniProtKB">
        <authorList>
            <consortium name="Ensembl"/>
        </authorList>
    </citation>
    <scope>IDENTIFICATION</scope>
</reference>
<name>A0A667HQ90_LYNCA</name>
<dbReference type="GO" id="GO:0030833">
    <property type="term" value="P:regulation of actin filament polymerization"/>
    <property type="evidence" value="ECO:0007669"/>
    <property type="project" value="TreeGrafter"/>
</dbReference>
<dbReference type="PANTHER" id="PTHR10829">
    <property type="entry name" value="CORTACTIN AND DREBRIN"/>
    <property type="match status" value="1"/>
</dbReference>
<accession>A0A667HQ90</accession>
<dbReference type="PROSITE" id="PS51090">
    <property type="entry name" value="CORTACTIN"/>
    <property type="match status" value="4"/>
</dbReference>
<feature type="region of interest" description="Disordered" evidence="3">
    <location>
        <begin position="243"/>
        <end position="455"/>
    </location>
</feature>
<protein>
    <submittedName>
        <fullName evidence="4">Hematopoietic cell-specific Lyn substrate 1</fullName>
    </submittedName>
</protein>
<evidence type="ECO:0000256" key="2">
    <source>
        <dbReference type="ARBA" id="ARBA00022737"/>
    </source>
</evidence>
<feature type="compositionally biased region" description="Acidic residues" evidence="3">
    <location>
        <begin position="352"/>
        <end position="375"/>
    </location>
</feature>
<evidence type="ECO:0000256" key="3">
    <source>
        <dbReference type="SAM" id="MobiDB-lite"/>
    </source>
</evidence>
<evidence type="ECO:0000256" key="1">
    <source>
        <dbReference type="ARBA" id="ARBA00022553"/>
    </source>
</evidence>
<dbReference type="Pfam" id="PF02218">
    <property type="entry name" value="HS1_rep"/>
    <property type="match status" value="4"/>
</dbReference>
<dbReference type="AlphaFoldDB" id="A0A667HQ90"/>
<feature type="compositionally biased region" description="Acidic residues" evidence="3">
    <location>
        <begin position="403"/>
        <end position="415"/>
    </location>
</feature>
<gene>
    <name evidence="4" type="primary">HCLS1</name>
</gene>
<dbReference type="GO" id="GO:0051015">
    <property type="term" value="F:actin filament binding"/>
    <property type="evidence" value="ECO:0007669"/>
    <property type="project" value="TreeGrafter"/>
</dbReference>
<dbReference type="PANTHER" id="PTHR10829:SF5">
    <property type="entry name" value="HEMATOPOIETIC LINEAGE CELL-SPECIFIC PROTEIN"/>
    <property type="match status" value="1"/>
</dbReference>
<evidence type="ECO:0000313" key="4">
    <source>
        <dbReference type="Ensembl" id="ENSLCNP00005022535.1"/>
    </source>
</evidence>
<dbReference type="Proteomes" id="UP000472241">
    <property type="component" value="Unplaced"/>
</dbReference>
<evidence type="ECO:0000313" key="5">
    <source>
        <dbReference type="Proteomes" id="UP000472241"/>
    </source>
</evidence>
<feature type="compositionally biased region" description="Low complexity" evidence="3">
    <location>
        <begin position="436"/>
        <end position="445"/>
    </location>
</feature>
<feature type="compositionally biased region" description="Acidic residues" evidence="3">
    <location>
        <begin position="384"/>
        <end position="395"/>
    </location>
</feature>
<feature type="compositionally biased region" description="Basic and acidic residues" evidence="3">
    <location>
        <begin position="265"/>
        <end position="280"/>
    </location>
</feature>
<reference evidence="4" key="2">
    <citation type="submission" date="2025-09" db="UniProtKB">
        <authorList>
            <consortium name="Ensembl"/>
        </authorList>
    </citation>
    <scope>IDENTIFICATION</scope>
</reference>
<keyword evidence="2" id="KW-0677">Repeat</keyword>
<dbReference type="Ensembl" id="ENSLCNT00005025192.1">
    <property type="protein sequence ID" value="ENSLCNP00005022535.1"/>
    <property type="gene ID" value="ENSLCNG00005014669.1"/>
</dbReference>
<dbReference type="GO" id="GO:0005886">
    <property type="term" value="C:plasma membrane"/>
    <property type="evidence" value="ECO:0007669"/>
    <property type="project" value="TreeGrafter"/>
</dbReference>
<dbReference type="InterPro" id="IPR003134">
    <property type="entry name" value="Hs1_Cortactin"/>
</dbReference>
<dbReference type="GO" id="GO:0016477">
    <property type="term" value="P:cell migration"/>
    <property type="evidence" value="ECO:0007669"/>
    <property type="project" value="TreeGrafter"/>
</dbReference>
<feature type="compositionally biased region" description="Basic and acidic residues" evidence="3">
    <location>
        <begin position="243"/>
        <end position="258"/>
    </location>
</feature>
<sequence>MWKSVVGHDVSVSVETQGDDWDTDPDFVNDISEKEQRWGAKTIEGSGRAEHINIHQLRNKVSEEHDILKKKEMDSGPKASHGYGGRFGVERDRMDKSAVGHEYVAEVEKHSSQTDAARGFGGKYGVEKDRADKSAVGFDYKGEVEKHASQKDYSHGFGGRYGIEKDKRDKAALGYDYKGETEKHESQRDYAKGFGGQYGIQKDRVDKSAVGFNEMEAPTTAYKKTTPIEAASSGARGLKAKFESMAEEKRKREEEEKAQQIARQQQERKALVKMSHEAKQPVDTVGEPEVPAPLPKKISSEAWPPAGSCPPSEPGPVRTSRGHPVPTLPLRQNPPEDEEPPALPPRTLEGLQVEEEPVYEVEPGPETEPEPEPEPEPQPKSEPEPETENDYEDIGDMDRCEQDGEPDGDYEDVLEPENPSFASTVAGEWGLGGGRSSSCIGSSPGEGKRKRNSPTTQKDLFSFSMLVRPCLYFFSCRIIWLPSWGWSRDLSNSPV</sequence>
<keyword evidence="5" id="KW-1185">Reference proteome</keyword>
<dbReference type="GO" id="GO:0030864">
    <property type="term" value="C:cortical actin cytoskeleton"/>
    <property type="evidence" value="ECO:0007669"/>
    <property type="project" value="TreeGrafter"/>
</dbReference>
<dbReference type="GO" id="GO:0030427">
    <property type="term" value="C:site of polarized growth"/>
    <property type="evidence" value="ECO:0007669"/>
    <property type="project" value="TreeGrafter"/>
</dbReference>
<proteinExistence type="predicted"/>
<dbReference type="GO" id="GO:0005884">
    <property type="term" value="C:actin filament"/>
    <property type="evidence" value="ECO:0007669"/>
    <property type="project" value="TreeGrafter"/>
</dbReference>
<organism evidence="4 5">
    <name type="scientific">Lynx canadensis</name>
    <name type="common">Canada lynx</name>
    <name type="synonym">Felis canadensis</name>
    <dbReference type="NCBI Taxonomy" id="61383"/>
    <lineage>
        <taxon>Eukaryota</taxon>
        <taxon>Metazoa</taxon>
        <taxon>Chordata</taxon>
        <taxon>Craniata</taxon>
        <taxon>Vertebrata</taxon>
        <taxon>Euteleostomi</taxon>
        <taxon>Mammalia</taxon>
        <taxon>Eutheria</taxon>
        <taxon>Laurasiatheria</taxon>
        <taxon>Carnivora</taxon>
        <taxon>Feliformia</taxon>
        <taxon>Felidae</taxon>
        <taxon>Felinae</taxon>
        <taxon>Lynx</taxon>
    </lineage>
</organism>
<keyword evidence="1" id="KW-0597">Phosphoprotein</keyword>